<keyword evidence="5 6" id="KW-0046">Antibiotic resistance</keyword>
<gene>
    <name evidence="9" type="ORF">IIQ_01397</name>
</gene>
<evidence type="ECO:0000256" key="6">
    <source>
        <dbReference type="RuleBase" id="RU361140"/>
    </source>
</evidence>
<evidence type="ECO:0000256" key="1">
    <source>
        <dbReference type="ARBA" id="ARBA00009009"/>
    </source>
</evidence>
<proteinExistence type="inferred from homology"/>
<dbReference type="HOGENOM" id="CLU_031960_6_2_9"/>
<dbReference type="NCBIfam" id="NF033096">
    <property type="entry name" value="bla1"/>
    <property type="match status" value="1"/>
</dbReference>
<protein>
    <recommendedName>
        <fullName evidence="2 6">Beta-lactamase</fullName>
        <ecNumber evidence="2 6">3.5.2.6</ecNumber>
    </recommendedName>
</protein>
<dbReference type="InterPro" id="IPR058139">
    <property type="entry name" value="BlaC_bacilli"/>
</dbReference>
<dbReference type="AlphaFoldDB" id="R8QI36"/>
<evidence type="ECO:0000256" key="2">
    <source>
        <dbReference type="ARBA" id="ARBA00012865"/>
    </source>
</evidence>
<dbReference type="Gene3D" id="3.40.710.10">
    <property type="entry name" value="DD-peptidase/beta-lactamase superfamily"/>
    <property type="match status" value="1"/>
</dbReference>
<dbReference type="EC" id="3.5.2.6" evidence="2 6"/>
<evidence type="ECO:0000256" key="3">
    <source>
        <dbReference type="ARBA" id="ARBA00022729"/>
    </source>
</evidence>
<keyword evidence="7" id="KW-0472">Membrane</keyword>
<dbReference type="PATRIC" id="fig|1053231.3.peg.2618"/>
<sequence>MEQTCFLDGLLCVRIKTGVQIGYSVLNLLLVFSIENLKGMMILKNKRMLKIGICVGILGLSLTSLEAFTGGALQVEAKEKTGPVKYKNHATYKEFSQLEKKFDARLGVYAIDTGTNRTIAYRSNERFAFASTYKALAAGVLLQQNSIEKLNEVITYTKDDLVEYSPVTEKHVDTGMALGEIAEAAVRSSDNTAGNILFHKIGGPKGYEKALRQMGDRVTMADRFETELNEAIPGDIRDTSTAKAIATNLKAFTVGNALPVHKRNILTEWMKGNATGDKLIRAGVPTDWIVGDKSGAGSYGTRNDIAIVWPPNRAPIIIAILSSKDEKEATYDNQLIAEAAEVVINALKS</sequence>
<keyword evidence="7" id="KW-0812">Transmembrane</keyword>
<evidence type="ECO:0000256" key="5">
    <source>
        <dbReference type="ARBA" id="ARBA00023251"/>
    </source>
</evidence>
<dbReference type="GO" id="GO:0030655">
    <property type="term" value="P:beta-lactam antibiotic catabolic process"/>
    <property type="evidence" value="ECO:0007669"/>
    <property type="project" value="InterPro"/>
</dbReference>
<dbReference type="InterPro" id="IPR023650">
    <property type="entry name" value="Beta-lactam_class-A_AS"/>
</dbReference>
<dbReference type="SUPFAM" id="SSF56601">
    <property type="entry name" value="beta-lactamase/transpeptidase-like"/>
    <property type="match status" value="1"/>
</dbReference>
<dbReference type="PANTHER" id="PTHR35333:SF3">
    <property type="entry name" value="BETA-LACTAMASE-TYPE TRANSPEPTIDASE FOLD CONTAINING PROTEIN"/>
    <property type="match status" value="1"/>
</dbReference>
<dbReference type="NCBIfam" id="NF033103">
    <property type="entry name" value="bla_class_A"/>
    <property type="match status" value="1"/>
</dbReference>
<evidence type="ECO:0000313" key="10">
    <source>
        <dbReference type="Proteomes" id="UP000014019"/>
    </source>
</evidence>
<comment type="caution">
    <text evidence="9">The sequence shown here is derived from an EMBL/GenBank/DDBJ whole genome shotgun (WGS) entry which is preliminary data.</text>
</comment>
<dbReference type="InterPro" id="IPR000871">
    <property type="entry name" value="Beta-lactam_class-A"/>
</dbReference>
<reference evidence="9 10" key="1">
    <citation type="submission" date="2012-12" db="EMBL/GenBank/DDBJ databases">
        <title>The Genome Sequence of Bacillus cereus VD118.</title>
        <authorList>
            <consortium name="The Broad Institute Genome Sequencing Platform"/>
            <consortium name="The Broad Institute Genome Sequencing Center for Infectious Disease"/>
            <person name="Feldgarden M."/>
            <person name="Van der Auwera G.A."/>
            <person name="Mahillon J."/>
            <person name="Duprez V."/>
            <person name="Timmery S."/>
            <person name="Mattelet C."/>
            <person name="Dierick K."/>
            <person name="Sun M."/>
            <person name="Yu Z."/>
            <person name="Zhu L."/>
            <person name="Hu X."/>
            <person name="Shank E.B."/>
            <person name="Swiecicka I."/>
            <person name="Hansen B.M."/>
            <person name="Andrup L."/>
            <person name="Walker B."/>
            <person name="Young S.K."/>
            <person name="Zeng Q."/>
            <person name="Gargeya S."/>
            <person name="Fitzgerald M."/>
            <person name="Haas B."/>
            <person name="Abouelleil A."/>
            <person name="Alvarado L."/>
            <person name="Arachchi H.M."/>
            <person name="Berlin A.M."/>
            <person name="Chapman S.B."/>
            <person name="Dewar J."/>
            <person name="Goldberg J."/>
            <person name="Griggs A."/>
            <person name="Gujja S."/>
            <person name="Hansen M."/>
            <person name="Howarth C."/>
            <person name="Imamovic A."/>
            <person name="Larimer J."/>
            <person name="McCowan C."/>
            <person name="Murphy C."/>
            <person name="Neiman D."/>
            <person name="Pearson M."/>
            <person name="Priest M."/>
            <person name="Roberts A."/>
            <person name="Saif S."/>
            <person name="Shea T."/>
            <person name="Sisk P."/>
            <person name="Sykes S."/>
            <person name="Wortman J."/>
            <person name="Nusbaum C."/>
            <person name="Birren B."/>
        </authorList>
    </citation>
    <scope>NUCLEOTIDE SEQUENCE [LARGE SCALE GENOMIC DNA]</scope>
    <source>
        <strain evidence="9 10">VD118</strain>
    </source>
</reference>
<evidence type="ECO:0000256" key="7">
    <source>
        <dbReference type="SAM" id="Phobius"/>
    </source>
</evidence>
<organism evidence="9 10">
    <name type="scientific">Bacillus cereus VD118</name>
    <dbReference type="NCBI Taxonomy" id="1053231"/>
    <lineage>
        <taxon>Bacteria</taxon>
        <taxon>Bacillati</taxon>
        <taxon>Bacillota</taxon>
        <taxon>Bacilli</taxon>
        <taxon>Bacillales</taxon>
        <taxon>Bacillaceae</taxon>
        <taxon>Bacillus</taxon>
        <taxon>Bacillus cereus group</taxon>
    </lineage>
</organism>
<dbReference type="NCBIfam" id="NF012167">
    <property type="entry name" value="classA_firm"/>
    <property type="match status" value="1"/>
</dbReference>
<dbReference type="Proteomes" id="UP000014019">
    <property type="component" value="Unassembled WGS sequence"/>
</dbReference>
<feature type="transmembrane region" description="Helical" evidence="7">
    <location>
        <begin position="49"/>
        <end position="73"/>
    </location>
</feature>
<dbReference type="PANTHER" id="PTHR35333">
    <property type="entry name" value="BETA-LACTAMASE"/>
    <property type="match status" value="1"/>
</dbReference>
<comment type="similarity">
    <text evidence="1 6">Belongs to the class-A beta-lactamase family.</text>
</comment>
<keyword evidence="4 6" id="KW-0378">Hydrolase</keyword>
<dbReference type="InterPro" id="IPR045155">
    <property type="entry name" value="Beta-lactam_cat"/>
</dbReference>
<dbReference type="GO" id="GO:0008800">
    <property type="term" value="F:beta-lactamase activity"/>
    <property type="evidence" value="ECO:0007669"/>
    <property type="project" value="UniProtKB-UniRule"/>
</dbReference>
<dbReference type="InterPro" id="IPR012338">
    <property type="entry name" value="Beta-lactam/transpept-like"/>
</dbReference>
<comment type="catalytic activity">
    <reaction evidence="6">
        <text>a beta-lactam + H2O = a substituted beta-amino acid</text>
        <dbReference type="Rhea" id="RHEA:20401"/>
        <dbReference type="ChEBI" id="CHEBI:15377"/>
        <dbReference type="ChEBI" id="CHEBI:35627"/>
        <dbReference type="ChEBI" id="CHEBI:140347"/>
        <dbReference type="EC" id="3.5.2.6"/>
    </reaction>
</comment>
<evidence type="ECO:0000313" key="9">
    <source>
        <dbReference type="EMBL" id="EOP70113.1"/>
    </source>
</evidence>
<accession>R8QI36</accession>
<feature type="domain" description="Beta-lactamase class A catalytic" evidence="8">
    <location>
        <begin position="107"/>
        <end position="321"/>
    </location>
</feature>
<keyword evidence="3" id="KW-0732">Signal</keyword>
<name>R8QI36_BACCE</name>
<evidence type="ECO:0000256" key="4">
    <source>
        <dbReference type="ARBA" id="ARBA00022801"/>
    </source>
</evidence>
<dbReference type="Pfam" id="PF13354">
    <property type="entry name" value="Beta-lactamase2"/>
    <property type="match status" value="1"/>
</dbReference>
<dbReference type="PROSITE" id="PS00146">
    <property type="entry name" value="BETA_LACTAMASE_A"/>
    <property type="match status" value="1"/>
</dbReference>
<dbReference type="GO" id="GO:0046677">
    <property type="term" value="P:response to antibiotic"/>
    <property type="evidence" value="ECO:0007669"/>
    <property type="project" value="UniProtKB-UniRule"/>
</dbReference>
<evidence type="ECO:0000259" key="8">
    <source>
        <dbReference type="Pfam" id="PF13354"/>
    </source>
</evidence>
<dbReference type="PRINTS" id="PR00118">
    <property type="entry name" value="BLACTAMASEA"/>
</dbReference>
<feature type="transmembrane region" description="Helical" evidence="7">
    <location>
        <begin position="20"/>
        <end position="37"/>
    </location>
</feature>
<keyword evidence="7" id="KW-1133">Transmembrane helix</keyword>
<dbReference type="EMBL" id="AHEZ01000045">
    <property type="protein sequence ID" value="EOP70113.1"/>
    <property type="molecule type" value="Genomic_DNA"/>
</dbReference>